<dbReference type="InterPro" id="IPR008927">
    <property type="entry name" value="6-PGluconate_DH-like_C_sf"/>
</dbReference>
<comment type="similarity">
    <text evidence="1 2">Belongs to the UDP-glucose/GDP-mannose dehydrogenase family.</text>
</comment>
<dbReference type="Pfam" id="PF00984">
    <property type="entry name" value="UDPG_MGDP_dh"/>
    <property type="match status" value="1"/>
</dbReference>
<dbReference type="Pfam" id="PF03721">
    <property type="entry name" value="UDPG_MGDP_dh_N"/>
    <property type="match status" value="1"/>
</dbReference>
<dbReference type="RefSeq" id="WP_311714919.1">
    <property type="nucleotide sequence ID" value="NZ_JAVREZ010000005.1"/>
</dbReference>
<sequence length="399" mass="43332">MKQTTVSPSPRRVDVPSEFGRVVVIGGCGAIGADFVTAVAPFFDISVIDRDVEKVRLWRDRWAQYPALNVKDVSCSYEALRGADVVVVTIGTEGPEGVTRGSLFELIEQIASFLTDSQLVILRTTIDPGTTRRLMSIADTIAPSELDVVVAPERSLEGAVERELLTIPQLLGGPARAVDRAERFFSTMGVDVIRLPDWESAELAKLICNGYRYMSFQLANHFEMLASEYDCSYDAIRHAVQRDYPRAYGLSAAGLVGGPCLPKDTRMLSDATPDGMVDLAAAATAISDEYEAWVADRIERRLMGLRERTIGVLGMGFKAGSQDRRASRSIWLAERLAAGGAVVVELDGVEQARDVPMDCLVDVFGMTETGYLPTTRAGTPAAVYVIGVGWRSGPGSRDD</sequence>
<reference evidence="6" key="1">
    <citation type="submission" date="2023-07" db="EMBL/GenBank/DDBJ databases">
        <title>30 novel species of actinomycetes from the DSMZ collection.</title>
        <authorList>
            <person name="Nouioui I."/>
        </authorList>
    </citation>
    <scope>NUCLEOTIDE SEQUENCE [LARGE SCALE GENOMIC DNA]</scope>
    <source>
        <strain evidence="6">DSM 41640</strain>
    </source>
</reference>
<keyword evidence="6" id="KW-1185">Reference proteome</keyword>
<dbReference type="SUPFAM" id="SSF52413">
    <property type="entry name" value="UDP-glucose/GDP-mannose dehydrogenase C-terminal domain"/>
    <property type="match status" value="1"/>
</dbReference>
<accession>A0ABU2V8J3</accession>
<evidence type="ECO:0000259" key="3">
    <source>
        <dbReference type="Pfam" id="PF00984"/>
    </source>
</evidence>
<comment type="caution">
    <text evidence="5">The sequence shown here is derived from an EMBL/GenBank/DDBJ whole genome shotgun (WGS) entry which is preliminary data.</text>
</comment>
<evidence type="ECO:0000256" key="1">
    <source>
        <dbReference type="ARBA" id="ARBA00006601"/>
    </source>
</evidence>
<proteinExistence type="inferred from homology"/>
<dbReference type="InterPro" id="IPR001732">
    <property type="entry name" value="UDP-Glc/GDP-Man_DH_N"/>
</dbReference>
<protein>
    <recommendedName>
        <fullName evidence="7">Nucleotide sugar dehydrogenase</fullName>
    </recommendedName>
</protein>
<dbReference type="EMBL" id="JAVREZ010000005">
    <property type="protein sequence ID" value="MDT0481880.1"/>
    <property type="molecule type" value="Genomic_DNA"/>
</dbReference>
<dbReference type="InterPro" id="IPR036220">
    <property type="entry name" value="UDP-Glc/GDP-Man_DH_C_sf"/>
</dbReference>
<dbReference type="InterPro" id="IPR028359">
    <property type="entry name" value="UDP_ManNAc/GlcNAc_DH"/>
</dbReference>
<dbReference type="Proteomes" id="UP001183824">
    <property type="component" value="Unassembled WGS sequence"/>
</dbReference>
<gene>
    <name evidence="5" type="ORF">RNB18_17040</name>
</gene>
<dbReference type="PIRSF" id="PIRSF500136">
    <property type="entry name" value="UDP_ManNAc_DH"/>
    <property type="match status" value="1"/>
</dbReference>
<dbReference type="InterPro" id="IPR017476">
    <property type="entry name" value="UDP-Glc/GDP-Man"/>
</dbReference>
<feature type="domain" description="UDP-glucose/GDP-mannose dehydrogenase N-terminal" evidence="4">
    <location>
        <begin position="76"/>
        <end position="175"/>
    </location>
</feature>
<evidence type="ECO:0000313" key="6">
    <source>
        <dbReference type="Proteomes" id="UP001183824"/>
    </source>
</evidence>
<dbReference type="Gene3D" id="3.40.50.720">
    <property type="entry name" value="NAD(P)-binding Rossmann-like Domain"/>
    <property type="match status" value="2"/>
</dbReference>
<dbReference type="SUPFAM" id="SSF48179">
    <property type="entry name" value="6-phosphogluconate dehydrogenase C-terminal domain-like"/>
    <property type="match status" value="1"/>
</dbReference>
<feature type="domain" description="UDP-glucose/GDP-mannose dehydrogenase dimerisation" evidence="3">
    <location>
        <begin position="199"/>
        <end position="278"/>
    </location>
</feature>
<evidence type="ECO:0008006" key="7">
    <source>
        <dbReference type="Google" id="ProtNLM"/>
    </source>
</evidence>
<organism evidence="5 6">
    <name type="scientific">Streptomyces doebereineriae</name>
    <dbReference type="NCBI Taxonomy" id="3075528"/>
    <lineage>
        <taxon>Bacteria</taxon>
        <taxon>Bacillati</taxon>
        <taxon>Actinomycetota</taxon>
        <taxon>Actinomycetes</taxon>
        <taxon>Kitasatosporales</taxon>
        <taxon>Streptomycetaceae</taxon>
        <taxon>Streptomyces</taxon>
    </lineage>
</organism>
<dbReference type="PANTHER" id="PTHR43491">
    <property type="entry name" value="UDP-N-ACETYL-D-MANNOSAMINE DEHYDROGENASE"/>
    <property type="match status" value="1"/>
</dbReference>
<evidence type="ECO:0000256" key="2">
    <source>
        <dbReference type="PIRNR" id="PIRNR000124"/>
    </source>
</evidence>
<dbReference type="PIRSF" id="PIRSF000124">
    <property type="entry name" value="UDPglc_GDPman_dh"/>
    <property type="match status" value="1"/>
</dbReference>
<evidence type="ECO:0000259" key="4">
    <source>
        <dbReference type="Pfam" id="PF03721"/>
    </source>
</evidence>
<dbReference type="InterPro" id="IPR014026">
    <property type="entry name" value="UDP-Glc/GDP-Man_DH_dimer"/>
</dbReference>
<dbReference type="PANTHER" id="PTHR43491:SF2">
    <property type="entry name" value="UDP-N-ACETYL-D-MANNOSAMINE DEHYDROGENASE"/>
    <property type="match status" value="1"/>
</dbReference>
<name>A0ABU2V8J3_9ACTN</name>
<dbReference type="SUPFAM" id="SSF51735">
    <property type="entry name" value="NAD(P)-binding Rossmann-fold domains"/>
    <property type="match status" value="1"/>
</dbReference>
<dbReference type="InterPro" id="IPR036291">
    <property type="entry name" value="NAD(P)-bd_dom_sf"/>
</dbReference>
<evidence type="ECO:0000313" key="5">
    <source>
        <dbReference type="EMBL" id="MDT0481880.1"/>
    </source>
</evidence>